<dbReference type="Proteomes" id="UP001193748">
    <property type="component" value="Unassembled WGS sequence"/>
</dbReference>
<dbReference type="AlphaFoldDB" id="A0AAX0AUD7"/>
<proteinExistence type="predicted"/>
<evidence type="ECO:0000313" key="1">
    <source>
        <dbReference type="EMBL" id="NRT86747.1"/>
    </source>
</evidence>
<organism evidence="1 2">
    <name type="scientific">Clostridium beijerinckii</name>
    <name type="common">Clostridium MP</name>
    <dbReference type="NCBI Taxonomy" id="1520"/>
    <lineage>
        <taxon>Bacteria</taxon>
        <taxon>Bacillati</taxon>
        <taxon>Bacillota</taxon>
        <taxon>Clostridia</taxon>
        <taxon>Eubacteriales</taxon>
        <taxon>Clostridiaceae</taxon>
        <taxon>Clostridium</taxon>
    </lineage>
</organism>
<reference evidence="1" key="2">
    <citation type="journal article" date="2022" name="Nat. Biotechnol.">
        <title>Carbon-negative production of acetone and isopropanol by gas fermentation at industrial pilot scale.</title>
        <authorList>
            <person name="Liew F.E."/>
            <person name="Nogle R."/>
            <person name="Abdalla T."/>
            <person name="Rasor B.J."/>
            <person name="Canter C."/>
            <person name="Jensen R.O."/>
            <person name="Wang L."/>
            <person name="Strutz J."/>
            <person name="Chirania P."/>
            <person name="De Tissera S."/>
            <person name="Mueller A.P."/>
            <person name="Ruan Z."/>
            <person name="Gao A."/>
            <person name="Tran L."/>
            <person name="Engle N.L."/>
            <person name="Bromley J.C."/>
            <person name="Daniell J."/>
            <person name="Conrado R."/>
            <person name="Tschaplinski T.J."/>
            <person name="Giannone R.J."/>
            <person name="Hettich R.L."/>
            <person name="Karim A.S."/>
            <person name="Simpson S.D."/>
            <person name="Brown S.D."/>
            <person name="Leang C."/>
            <person name="Jewett M.C."/>
            <person name="Kopke M."/>
        </authorList>
    </citation>
    <scope>NUCLEOTIDE SEQUENCE</scope>
    <source>
        <strain evidence="1">DJ080</strain>
    </source>
</reference>
<sequence length="50" mass="5609">MNTSCIFLIINREWVKIGHYNPFLGVTSVKSSMGTIPDIPRDFPSLIEIG</sequence>
<accession>A0AAX0AUD7</accession>
<reference evidence="1" key="1">
    <citation type="submission" date="2020-05" db="EMBL/GenBank/DDBJ databases">
        <authorList>
            <person name="Brown S."/>
            <person name="Huntemann M."/>
            <person name="Clum A."/>
            <person name="Spunde A."/>
            <person name="Palaniappan K."/>
            <person name="Ritter S."/>
            <person name="Mikhailova N."/>
            <person name="Chen I.-M."/>
            <person name="Stamatis D."/>
            <person name="Reddy T."/>
            <person name="O'Malley R."/>
            <person name="Daum C."/>
            <person name="Shapiro N."/>
            <person name="Ivanova N."/>
            <person name="Kyrpides N."/>
            <person name="Woyke T."/>
        </authorList>
    </citation>
    <scope>NUCLEOTIDE SEQUENCE</scope>
    <source>
        <strain evidence="1">DJ080</strain>
    </source>
</reference>
<gene>
    <name evidence="1" type="ORF">B0H41_000426</name>
</gene>
<name>A0AAX0AUD7_CLOBE</name>
<protein>
    <submittedName>
        <fullName evidence="1">Uncharacterized protein</fullName>
    </submittedName>
</protein>
<comment type="caution">
    <text evidence="1">The sequence shown here is derived from an EMBL/GenBank/DDBJ whole genome shotgun (WGS) entry which is preliminary data.</text>
</comment>
<dbReference type="EMBL" id="JABSWW010000001">
    <property type="protein sequence ID" value="NRT86747.1"/>
    <property type="molecule type" value="Genomic_DNA"/>
</dbReference>
<evidence type="ECO:0000313" key="2">
    <source>
        <dbReference type="Proteomes" id="UP001193748"/>
    </source>
</evidence>